<dbReference type="OrthoDB" id="2307726at2759"/>
<dbReference type="Proteomes" id="UP000684084">
    <property type="component" value="Unassembled WGS sequence"/>
</dbReference>
<dbReference type="AlphaFoldDB" id="A0A915YYY3"/>
<organism evidence="1 2">
    <name type="scientific">Rhizophagus irregularis</name>
    <dbReference type="NCBI Taxonomy" id="588596"/>
    <lineage>
        <taxon>Eukaryota</taxon>
        <taxon>Fungi</taxon>
        <taxon>Fungi incertae sedis</taxon>
        <taxon>Mucoromycota</taxon>
        <taxon>Glomeromycotina</taxon>
        <taxon>Glomeromycetes</taxon>
        <taxon>Glomerales</taxon>
        <taxon>Glomeraceae</taxon>
        <taxon>Rhizophagus</taxon>
    </lineage>
</organism>
<reference evidence="1" key="1">
    <citation type="submission" date="2020-05" db="EMBL/GenBank/DDBJ databases">
        <authorList>
            <person name="Rincon C."/>
            <person name="Sanders R I."/>
            <person name="Robbins C."/>
            <person name="Chaturvedi A."/>
        </authorList>
    </citation>
    <scope>NUCLEOTIDE SEQUENCE</scope>
    <source>
        <strain evidence="1">CHB12</strain>
    </source>
</reference>
<comment type="caution">
    <text evidence="1">The sequence shown here is derived from an EMBL/GenBank/DDBJ whole genome shotgun (WGS) entry which is preliminary data.</text>
</comment>
<name>A0A915YYY3_9GLOM</name>
<evidence type="ECO:0000313" key="2">
    <source>
        <dbReference type="Proteomes" id="UP000684084"/>
    </source>
</evidence>
<dbReference type="EMBL" id="CAGKOT010000009">
    <property type="protein sequence ID" value="CAB5353943.1"/>
    <property type="molecule type" value="Genomic_DNA"/>
</dbReference>
<sequence length="85" mass="9792">MYTSGVQQKQQIDVSCDDQTIAIIAESSIFKENDCTVIENNLQTRFKVDIVFLRILIRIILLRLMSSMALQQPCLILSPIKENYK</sequence>
<protein>
    <submittedName>
        <fullName evidence="1">Uncharacterized protein</fullName>
    </submittedName>
</protein>
<accession>A0A915YYY3</accession>
<evidence type="ECO:0000313" key="1">
    <source>
        <dbReference type="EMBL" id="CAB5353943.1"/>
    </source>
</evidence>
<gene>
    <name evidence="1" type="ORF">CHRIB12_LOCUS5756</name>
</gene>
<proteinExistence type="predicted"/>